<accession>A0ABM8URJ6</accession>
<dbReference type="EMBL" id="CAJRAU010000003">
    <property type="protein sequence ID" value="CAG5070126.1"/>
    <property type="molecule type" value="Genomic_DNA"/>
</dbReference>
<reference evidence="1 2" key="1">
    <citation type="submission" date="2021-04" db="EMBL/GenBank/DDBJ databases">
        <authorList>
            <person name="Rodrigo-Torres L."/>
            <person name="Arahal R. D."/>
            <person name="Lucena T."/>
        </authorList>
    </citation>
    <scope>NUCLEOTIDE SEQUENCE [LARGE SCALE GENOMIC DNA]</scope>
    <source>
        <strain evidence="1 2">CECT 9623</strain>
    </source>
</reference>
<proteinExistence type="predicted"/>
<sequence length="184" mass="21219">MFAILASLIFVSCDERKSDEKHEKAYYDLRSFVENQIVYLKEKKPLVIKKAKLDGEEQTIQSTGIDWEKELGLFLQADINKPSYAQSYNVTRQDSATFEYRLKDNADLPVRYLKIVTDTLVKSPVLVKAIIKSENRIYQSEKSIELSCSFKNNLPQISSYSVTGYQKLIFMEPKHFTISSKIGQ</sequence>
<comment type="caution">
    <text evidence="1">The sequence shown here is derived from an EMBL/GenBank/DDBJ whole genome shotgun (WGS) entry which is preliminary data.</text>
</comment>
<protein>
    <recommendedName>
        <fullName evidence="3">Lipoprotein</fullName>
    </recommendedName>
</protein>
<evidence type="ECO:0000313" key="1">
    <source>
        <dbReference type="EMBL" id="CAG5070126.1"/>
    </source>
</evidence>
<dbReference type="Proteomes" id="UP000679725">
    <property type="component" value="Unassembled WGS sequence"/>
</dbReference>
<evidence type="ECO:0000313" key="2">
    <source>
        <dbReference type="Proteomes" id="UP000679725"/>
    </source>
</evidence>
<keyword evidence="2" id="KW-1185">Reference proteome</keyword>
<gene>
    <name evidence="1" type="ORF">DYBT9623_02866</name>
</gene>
<dbReference type="RefSeq" id="WP_215234189.1">
    <property type="nucleotide sequence ID" value="NZ_CAJRAU010000003.1"/>
</dbReference>
<evidence type="ECO:0008006" key="3">
    <source>
        <dbReference type="Google" id="ProtNLM"/>
    </source>
</evidence>
<organism evidence="1 2">
    <name type="scientific">Dyadobacter linearis</name>
    <dbReference type="NCBI Taxonomy" id="2823330"/>
    <lineage>
        <taxon>Bacteria</taxon>
        <taxon>Pseudomonadati</taxon>
        <taxon>Bacteroidota</taxon>
        <taxon>Cytophagia</taxon>
        <taxon>Cytophagales</taxon>
        <taxon>Spirosomataceae</taxon>
        <taxon>Dyadobacter</taxon>
    </lineage>
</organism>
<name>A0ABM8URJ6_9BACT</name>